<dbReference type="AlphaFoldDB" id="A0A8E2J2Q5"/>
<accession>A0A8E2J2Q5</accession>
<dbReference type="PROSITE" id="PS00636">
    <property type="entry name" value="DNAJ_1"/>
    <property type="match status" value="1"/>
</dbReference>
<evidence type="ECO:0000256" key="3">
    <source>
        <dbReference type="SAM" id="MobiDB-lite"/>
    </source>
</evidence>
<dbReference type="Gene3D" id="1.25.40.10">
    <property type="entry name" value="Tetratricopeptide repeat domain"/>
    <property type="match status" value="2"/>
</dbReference>
<dbReference type="Pfam" id="PF13432">
    <property type="entry name" value="TPR_16"/>
    <property type="match status" value="1"/>
</dbReference>
<feature type="compositionally biased region" description="Basic and acidic residues" evidence="3">
    <location>
        <begin position="428"/>
        <end position="441"/>
    </location>
</feature>
<evidence type="ECO:0000313" key="5">
    <source>
        <dbReference type="EMBL" id="OCH93482.1"/>
    </source>
</evidence>
<dbReference type="PRINTS" id="PR00625">
    <property type="entry name" value="JDOMAIN"/>
</dbReference>
<dbReference type="InterPro" id="IPR001623">
    <property type="entry name" value="DnaJ_domain"/>
</dbReference>
<reference evidence="5 6" key="1">
    <citation type="submission" date="2016-07" db="EMBL/GenBank/DDBJ databases">
        <title>Draft genome of the white-rot fungus Obba rivulosa 3A-2.</title>
        <authorList>
            <consortium name="DOE Joint Genome Institute"/>
            <person name="Miettinen O."/>
            <person name="Riley R."/>
            <person name="Acob R."/>
            <person name="Barry K."/>
            <person name="Cullen D."/>
            <person name="De Vries R."/>
            <person name="Hainaut M."/>
            <person name="Hatakka A."/>
            <person name="Henrissat B."/>
            <person name="Hilden K."/>
            <person name="Kuo R."/>
            <person name="Labutti K."/>
            <person name="Lipzen A."/>
            <person name="Makela M.R."/>
            <person name="Sandor L."/>
            <person name="Spatafora J.W."/>
            <person name="Grigoriev I.V."/>
            <person name="Hibbett D.S."/>
        </authorList>
    </citation>
    <scope>NUCLEOTIDE SEQUENCE [LARGE SCALE GENOMIC DNA]</scope>
    <source>
        <strain evidence="5 6">3A-2</strain>
    </source>
</reference>
<dbReference type="Pfam" id="PF00226">
    <property type="entry name" value="DnaJ"/>
    <property type="match status" value="1"/>
</dbReference>
<dbReference type="OrthoDB" id="10250354at2759"/>
<evidence type="ECO:0000313" key="6">
    <source>
        <dbReference type="Proteomes" id="UP000250043"/>
    </source>
</evidence>
<evidence type="ECO:0000256" key="1">
    <source>
        <dbReference type="ARBA" id="ARBA00022737"/>
    </source>
</evidence>
<dbReference type="PROSITE" id="PS50076">
    <property type="entry name" value="DNAJ_2"/>
    <property type="match status" value="1"/>
</dbReference>
<protein>
    <submittedName>
        <fullName evidence="5">DnaJ-domain-containing protein</fullName>
    </submittedName>
</protein>
<dbReference type="EMBL" id="KV722354">
    <property type="protein sequence ID" value="OCH93482.1"/>
    <property type="molecule type" value="Genomic_DNA"/>
</dbReference>
<dbReference type="CDD" id="cd06257">
    <property type="entry name" value="DnaJ"/>
    <property type="match status" value="1"/>
</dbReference>
<sequence>MSSLWLQACAAFRSEDWGTAASSLTKAIDAGAQDAHFFEKRGQARLKMGQHECALGDFGVVMARKDYKAPTSILVDVARCRFHLGSPTSALIAVREAISMEPTHSGAKTLRHRIHELQGHMETYRGAFSRRHWHMARSSFESCLTIYNQEEGHTPIEISCWGVQLYIAERKWDNALTKVTDILRSRSSAVEAMVLHARILFLTAKLLEARKKVLDALKLDPDNDDARKLFSRIKGVDRYKEHGNESFRDAQWSDAVVWWEEALLLLGEDEEEGGGGLLRARLLLNQATANLKLKQCAEGIRHVDASLVLDASYYKAFRTRARLHYELELYEKAAEDFKAAIQYGTSELNARDLRALGDELARAELKAQREKKGKDYYKILGLSRNCTQAEIKKAYHLLSLKHHPDKGGVEEQFKLIVEAYSILSDNDERRKYERKSSSNRDDYEDAQ</sequence>
<name>A0A8E2J2Q5_9APHY</name>
<feature type="region of interest" description="Disordered" evidence="3">
    <location>
        <begin position="428"/>
        <end position="447"/>
    </location>
</feature>
<dbReference type="Gene3D" id="1.10.287.110">
    <property type="entry name" value="DnaJ domain"/>
    <property type="match status" value="1"/>
</dbReference>
<dbReference type="SMART" id="SM00271">
    <property type="entry name" value="DnaJ"/>
    <property type="match status" value="1"/>
</dbReference>
<feature type="domain" description="J" evidence="4">
    <location>
        <begin position="375"/>
        <end position="436"/>
    </location>
</feature>
<dbReference type="Proteomes" id="UP000250043">
    <property type="component" value="Unassembled WGS sequence"/>
</dbReference>
<evidence type="ECO:0000259" key="4">
    <source>
        <dbReference type="PROSITE" id="PS50076"/>
    </source>
</evidence>
<dbReference type="SMART" id="SM00028">
    <property type="entry name" value="TPR"/>
    <property type="match status" value="5"/>
</dbReference>
<dbReference type="PANTHER" id="PTHR45188">
    <property type="entry name" value="DNAJ PROTEIN P58IPK HOMOLOG"/>
    <property type="match status" value="1"/>
</dbReference>
<dbReference type="InterPro" id="IPR019734">
    <property type="entry name" value="TPR_rpt"/>
</dbReference>
<dbReference type="PANTHER" id="PTHR45188:SF2">
    <property type="entry name" value="DNAJ HOMOLOG SUBFAMILY C MEMBER 7"/>
    <property type="match status" value="1"/>
</dbReference>
<keyword evidence="1" id="KW-0677">Repeat</keyword>
<keyword evidence="6" id="KW-1185">Reference proteome</keyword>
<dbReference type="SUPFAM" id="SSF48452">
    <property type="entry name" value="TPR-like"/>
    <property type="match status" value="2"/>
</dbReference>
<dbReference type="SUPFAM" id="SSF46565">
    <property type="entry name" value="Chaperone J-domain"/>
    <property type="match status" value="1"/>
</dbReference>
<proteinExistence type="predicted"/>
<organism evidence="5 6">
    <name type="scientific">Obba rivulosa</name>
    <dbReference type="NCBI Taxonomy" id="1052685"/>
    <lineage>
        <taxon>Eukaryota</taxon>
        <taxon>Fungi</taxon>
        <taxon>Dikarya</taxon>
        <taxon>Basidiomycota</taxon>
        <taxon>Agaricomycotina</taxon>
        <taxon>Agaricomycetes</taxon>
        <taxon>Polyporales</taxon>
        <taxon>Gelatoporiaceae</taxon>
        <taxon>Obba</taxon>
    </lineage>
</organism>
<dbReference type="InterPro" id="IPR018253">
    <property type="entry name" value="DnaJ_domain_CS"/>
</dbReference>
<gene>
    <name evidence="5" type="ORF">OBBRIDRAFT_724700</name>
</gene>
<evidence type="ECO:0000256" key="2">
    <source>
        <dbReference type="ARBA" id="ARBA00022803"/>
    </source>
</evidence>
<dbReference type="InterPro" id="IPR011990">
    <property type="entry name" value="TPR-like_helical_dom_sf"/>
</dbReference>
<dbReference type="InterPro" id="IPR036869">
    <property type="entry name" value="J_dom_sf"/>
</dbReference>
<keyword evidence="2" id="KW-0802">TPR repeat</keyword>